<comment type="caution">
    <text evidence="6">The sequence shown here is derived from an EMBL/GenBank/DDBJ whole genome shotgun (WGS) entry which is preliminary data.</text>
</comment>
<keyword evidence="3" id="KW-0418">Kinase</keyword>
<dbReference type="Proteomes" id="UP000655225">
    <property type="component" value="Unassembled WGS sequence"/>
</dbReference>
<dbReference type="GO" id="GO:0004672">
    <property type="term" value="F:protein kinase activity"/>
    <property type="evidence" value="ECO:0007669"/>
    <property type="project" value="InterPro"/>
</dbReference>
<dbReference type="PROSITE" id="PS00108">
    <property type="entry name" value="PROTEIN_KINASE_ST"/>
    <property type="match status" value="1"/>
</dbReference>
<organism evidence="6 7">
    <name type="scientific">Tetracentron sinense</name>
    <name type="common">Spur-leaf</name>
    <dbReference type="NCBI Taxonomy" id="13715"/>
    <lineage>
        <taxon>Eukaryota</taxon>
        <taxon>Viridiplantae</taxon>
        <taxon>Streptophyta</taxon>
        <taxon>Embryophyta</taxon>
        <taxon>Tracheophyta</taxon>
        <taxon>Spermatophyta</taxon>
        <taxon>Magnoliopsida</taxon>
        <taxon>Trochodendrales</taxon>
        <taxon>Trochodendraceae</taxon>
        <taxon>Tetracentron</taxon>
    </lineage>
</organism>
<evidence type="ECO:0000313" key="7">
    <source>
        <dbReference type="Proteomes" id="UP000655225"/>
    </source>
</evidence>
<protein>
    <recommendedName>
        <fullName evidence="5">Protein kinase domain-containing protein</fullName>
    </recommendedName>
</protein>
<keyword evidence="1" id="KW-0808">Transferase</keyword>
<evidence type="ECO:0000313" key="6">
    <source>
        <dbReference type="EMBL" id="KAF8391306.1"/>
    </source>
</evidence>
<dbReference type="FunFam" id="1.10.510.10:FF:000384">
    <property type="entry name" value="G-type lectin S-receptor-like serine/threonine-protein kinase"/>
    <property type="match status" value="1"/>
</dbReference>
<dbReference type="OrthoDB" id="682386at2759"/>
<evidence type="ECO:0000259" key="5">
    <source>
        <dbReference type="PROSITE" id="PS50011"/>
    </source>
</evidence>
<dbReference type="InterPro" id="IPR052059">
    <property type="entry name" value="CR_Ser/Thr_kinase"/>
</dbReference>
<dbReference type="Gene3D" id="1.10.510.10">
    <property type="entry name" value="Transferase(Phosphotransferase) domain 1"/>
    <property type="match status" value="1"/>
</dbReference>
<dbReference type="PANTHER" id="PTHR47973">
    <property type="entry name" value="CYSTEINE-RICH RECEPTOR-LIKE PROTEIN KINASE 3"/>
    <property type="match status" value="1"/>
</dbReference>
<evidence type="ECO:0000256" key="1">
    <source>
        <dbReference type="ARBA" id="ARBA00022679"/>
    </source>
</evidence>
<keyword evidence="2" id="KW-0547">Nucleotide-binding</keyword>
<dbReference type="AlphaFoldDB" id="A0A835D605"/>
<dbReference type="GO" id="GO:0005524">
    <property type="term" value="F:ATP binding"/>
    <property type="evidence" value="ECO:0007669"/>
    <property type="project" value="UniProtKB-KW"/>
</dbReference>
<name>A0A835D605_TETSI</name>
<keyword evidence="7" id="KW-1185">Reference proteome</keyword>
<reference evidence="6 7" key="1">
    <citation type="submission" date="2020-04" db="EMBL/GenBank/DDBJ databases">
        <title>Plant Genome Project.</title>
        <authorList>
            <person name="Zhang R.-G."/>
        </authorList>
    </citation>
    <scope>NUCLEOTIDE SEQUENCE [LARGE SCALE GENOMIC DNA]</scope>
    <source>
        <strain evidence="6">YNK0</strain>
        <tissue evidence="6">Leaf</tissue>
    </source>
</reference>
<dbReference type="InterPro" id="IPR008271">
    <property type="entry name" value="Ser/Thr_kinase_AS"/>
</dbReference>
<dbReference type="InterPro" id="IPR000719">
    <property type="entry name" value="Prot_kinase_dom"/>
</dbReference>
<dbReference type="EMBL" id="JABCRI010000017">
    <property type="protein sequence ID" value="KAF8391306.1"/>
    <property type="molecule type" value="Genomic_DNA"/>
</dbReference>
<dbReference type="Pfam" id="PF00069">
    <property type="entry name" value="Pkinase"/>
    <property type="match status" value="1"/>
</dbReference>
<evidence type="ECO:0000256" key="4">
    <source>
        <dbReference type="ARBA" id="ARBA00022840"/>
    </source>
</evidence>
<evidence type="ECO:0000256" key="3">
    <source>
        <dbReference type="ARBA" id="ARBA00022777"/>
    </source>
</evidence>
<accession>A0A835D605</accession>
<dbReference type="InterPro" id="IPR011009">
    <property type="entry name" value="Kinase-like_dom_sf"/>
</dbReference>
<dbReference type="SMART" id="SM00220">
    <property type="entry name" value="S_TKc"/>
    <property type="match status" value="1"/>
</dbReference>
<evidence type="ECO:0000256" key="2">
    <source>
        <dbReference type="ARBA" id="ARBA00022741"/>
    </source>
</evidence>
<feature type="domain" description="Protein kinase" evidence="5">
    <location>
        <begin position="1"/>
        <end position="279"/>
    </location>
</feature>
<proteinExistence type="predicted"/>
<gene>
    <name evidence="6" type="ORF">HHK36_023610</name>
</gene>
<dbReference type="Gene3D" id="3.30.200.20">
    <property type="entry name" value="Phosphorylase Kinase, domain 1"/>
    <property type="match status" value="1"/>
</dbReference>
<dbReference type="SUPFAM" id="SSF56112">
    <property type="entry name" value="Protein kinase-like (PK-like)"/>
    <property type="match status" value="1"/>
</dbReference>
<keyword evidence="4" id="KW-0067">ATP-binding</keyword>
<dbReference type="PROSITE" id="PS50011">
    <property type="entry name" value="PROTEIN_KINASE_DOM"/>
    <property type="match status" value="1"/>
</dbReference>
<sequence length="329" mass="36083">MACSKVFVVESKSFEVREEDGKGKGQLSFLCNFLSRSIQDLVSEVGIMSAMRHPNLVMLFGCCVEEDNLILIYEYMENGALSRALFGVGDEFPIRLDWKTRKKICLGIAKGVAYLHDESGISIIHRDIKADNILLDRDLNAKVSDFGLSKLITDDHDLSFPTFCGTPGYMAPEILRGDPLTKKVDVFSFGVLIIEIICGQRSSTYSTLAGFTSLVHRVFSVHSQGGDLLELVDSKLDLRSHQEEALALFRVGILCCQNSPTLRPSMLTVVSMLEGQTAVEVSMDVELVGNNNTRGFTDQNSTSGTDVSGAISSIRRHIASGKQPFLGTT</sequence>